<feature type="domain" description="RING-type" evidence="5">
    <location>
        <begin position="212"/>
        <end position="247"/>
    </location>
</feature>
<dbReference type="GO" id="GO:0006298">
    <property type="term" value="P:mismatch repair"/>
    <property type="evidence" value="ECO:0007669"/>
    <property type="project" value="InterPro"/>
</dbReference>
<evidence type="ECO:0000256" key="1">
    <source>
        <dbReference type="ARBA" id="ARBA00022723"/>
    </source>
</evidence>
<dbReference type="Gene3D" id="3.40.1170.10">
    <property type="entry name" value="DNA repair protein MutS, domain I"/>
    <property type="match status" value="1"/>
</dbReference>
<reference evidence="6" key="1">
    <citation type="submission" date="2018-10" db="EMBL/GenBank/DDBJ databases">
        <title>Hidden diversity of soil giant viruses.</title>
        <authorList>
            <person name="Schulz F."/>
            <person name="Alteio L."/>
            <person name="Goudeau D."/>
            <person name="Ryan E.M."/>
            <person name="Malmstrom R.R."/>
            <person name="Blanchard J."/>
            <person name="Woyke T."/>
        </authorList>
    </citation>
    <scope>NUCLEOTIDE SEQUENCE</scope>
    <source>
        <strain evidence="6">HYV1</strain>
    </source>
</reference>
<dbReference type="Pfam" id="PF01624">
    <property type="entry name" value="MutS_I"/>
    <property type="match status" value="1"/>
</dbReference>
<protein>
    <recommendedName>
        <fullName evidence="5">RING-type domain-containing protein</fullName>
    </recommendedName>
</protein>
<keyword evidence="1" id="KW-0479">Metal-binding</keyword>
<gene>
    <name evidence="6" type="ORF">Hyperionvirus12_46</name>
</gene>
<name>A0A3G5AEQ2_9VIRU</name>
<dbReference type="SUPFAM" id="SSF55271">
    <property type="entry name" value="DNA repair protein MutS, domain I"/>
    <property type="match status" value="1"/>
</dbReference>
<dbReference type="PROSITE" id="PS00518">
    <property type="entry name" value="ZF_RING_1"/>
    <property type="match status" value="1"/>
</dbReference>
<evidence type="ECO:0000256" key="4">
    <source>
        <dbReference type="PROSITE-ProRule" id="PRU00175"/>
    </source>
</evidence>
<dbReference type="EMBL" id="MK072394">
    <property type="protein sequence ID" value="AYV83849.1"/>
    <property type="molecule type" value="Genomic_DNA"/>
</dbReference>
<dbReference type="InterPro" id="IPR018957">
    <property type="entry name" value="Znf_C3HC4_RING-type"/>
</dbReference>
<proteinExistence type="predicted"/>
<evidence type="ECO:0000313" key="6">
    <source>
        <dbReference type="EMBL" id="AYV83849.1"/>
    </source>
</evidence>
<dbReference type="InterPro" id="IPR007695">
    <property type="entry name" value="DNA_mismatch_repair_MutS-lik_N"/>
</dbReference>
<dbReference type="GO" id="GO:0008270">
    <property type="term" value="F:zinc ion binding"/>
    <property type="evidence" value="ECO:0007669"/>
    <property type="project" value="UniProtKB-KW"/>
</dbReference>
<dbReference type="PROSITE" id="PS50089">
    <property type="entry name" value="ZF_RING_2"/>
    <property type="match status" value="1"/>
</dbReference>
<dbReference type="Pfam" id="PF00097">
    <property type="entry name" value="zf-C3HC4"/>
    <property type="match status" value="1"/>
</dbReference>
<dbReference type="GO" id="GO:0030983">
    <property type="term" value="F:mismatched DNA binding"/>
    <property type="evidence" value="ECO:0007669"/>
    <property type="project" value="InterPro"/>
</dbReference>
<sequence>MSMENLILGITEAIKAMPGGTLSNAVGNLTEGQKQEFLDMYKGVMGQFLPNADNLIETIFPKILEEISKTDVGQGNVINNLMQMVDKISNSMGVNKSPLKPFSEYVKRYFAECKKYEDDPTNVCFIKVGSFYEAYSAVDHGPQNLGEIGEKLNIVLTNRYSSVMKDDSNPSILSFPVMMVDYYSEMLGKLGYDVIFLGDEEEISETVEVFECQNCLDKGAKEPMILQCGHTVCKKCVEGKLECNMCNENFTIYL</sequence>
<keyword evidence="3" id="KW-0862">Zinc</keyword>
<dbReference type="InterPro" id="IPR013083">
    <property type="entry name" value="Znf_RING/FYVE/PHD"/>
</dbReference>
<dbReference type="GO" id="GO:0005524">
    <property type="term" value="F:ATP binding"/>
    <property type="evidence" value="ECO:0007669"/>
    <property type="project" value="InterPro"/>
</dbReference>
<organism evidence="6">
    <name type="scientific">Hyperionvirus sp</name>
    <dbReference type="NCBI Taxonomy" id="2487770"/>
    <lineage>
        <taxon>Viruses</taxon>
        <taxon>Varidnaviria</taxon>
        <taxon>Bamfordvirae</taxon>
        <taxon>Nucleocytoviricota</taxon>
        <taxon>Megaviricetes</taxon>
        <taxon>Imitervirales</taxon>
        <taxon>Mimiviridae</taxon>
        <taxon>Klosneuvirinae</taxon>
    </lineage>
</organism>
<dbReference type="Gene3D" id="3.30.40.10">
    <property type="entry name" value="Zinc/RING finger domain, C3HC4 (zinc finger)"/>
    <property type="match status" value="1"/>
</dbReference>
<evidence type="ECO:0000256" key="3">
    <source>
        <dbReference type="ARBA" id="ARBA00022833"/>
    </source>
</evidence>
<dbReference type="InterPro" id="IPR017907">
    <property type="entry name" value="Znf_RING_CS"/>
</dbReference>
<dbReference type="InterPro" id="IPR016151">
    <property type="entry name" value="DNA_mismatch_repair_MutS_N"/>
</dbReference>
<accession>A0A3G5AEQ2</accession>
<evidence type="ECO:0000256" key="2">
    <source>
        <dbReference type="ARBA" id="ARBA00022771"/>
    </source>
</evidence>
<dbReference type="SMART" id="SM00184">
    <property type="entry name" value="RING"/>
    <property type="match status" value="1"/>
</dbReference>
<evidence type="ECO:0000259" key="5">
    <source>
        <dbReference type="PROSITE" id="PS50089"/>
    </source>
</evidence>
<dbReference type="SUPFAM" id="SSF57850">
    <property type="entry name" value="RING/U-box"/>
    <property type="match status" value="1"/>
</dbReference>
<dbReference type="InterPro" id="IPR001841">
    <property type="entry name" value="Znf_RING"/>
</dbReference>
<keyword evidence="2 4" id="KW-0863">Zinc-finger</keyword>